<dbReference type="GO" id="GO:0052381">
    <property type="term" value="F:tRNA dimethylallyltransferase activity"/>
    <property type="evidence" value="ECO:0007669"/>
    <property type="project" value="UniProtKB-UniRule"/>
</dbReference>
<evidence type="ECO:0000256" key="5">
    <source>
        <dbReference type="ARBA" id="ARBA00022694"/>
    </source>
</evidence>
<dbReference type="Gene3D" id="3.40.50.300">
    <property type="entry name" value="P-loop containing nucleotide triphosphate hydrolases"/>
    <property type="match status" value="1"/>
</dbReference>
<keyword evidence="4 10" id="KW-0808">Transferase</keyword>
<comment type="caution">
    <text evidence="10">Lacks conserved residue(s) required for the propagation of feature annotation.</text>
</comment>
<protein>
    <recommendedName>
        <fullName evidence="10">tRNA dimethylallyltransferase</fullName>
        <ecNumber evidence="10">2.5.1.75</ecNumber>
    </recommendedName>
    <alternativeName>
        <fullName evidence="10">Dimethylallyl diphosphate:tRNA dimethylallyltransferase</fullName>
        <shortName evidence="10">DMAPP:tRNA dimethylallyltransferase</shortName>
        <shortName evidence="10">DMATase</shortName>
    </alternativeName>
    <alternativeName>
        <fullName evidence="10">Isopentenyl-diphosphate:tRNA isopentenyltransferase</fullName>
        <shortName evidence="10">IPP transferase</shortName>
        <shortName evidence="10">IPPT</shortName>
        <shortName evidence="10">IPTase</shortName>
    </alternativeName>
</protein>
<evidence type="ECO:0000256" key="1">
    <source>
        <dbReference type="ARBA" id="ARBA00001946"/>
    </source>
</evidence>
<dbReference type="Gene3D" id="1.10.20.140">
    <property type="match status" value="1"/>
</dbReference>
<evidence type="ECO:0000256" key="7">
    <source>
        <dbReference type="ARBA" id="ARBA00022840"/>
    </source>
</evidence>
<feature type="site" description="Interaction with substrate tRNA" evidence="10">
    <location>
        <position position="101"/>
    </location>
</feature>
<comment type="catalytic activity">
    <reaction evidence="9 10 11">
        <text>adenosine(37) in tRNA + dimethylallyl diphosphate = N(6)-dimethylallyladenosine(37) in tRNA + diphosphate</text>
        <dbReference type="Rhea" id="RHEA:26482"/>
        <dbReference type="Rhea" id="RHEA-COMP:10162"/>
        <dbReference type="Rhea" id="RHEA-COMP:10375"/>
        <dbReference type="ChEBI" id="CHEBI:33019"/>
        <dbReference type="ChEBI" id="CHEBI:57623"/>
        <dbReference type="ChEBI" id="CHEBI:74411"/>
        <dbReference type="ChEBI" id="CHEBI:74415"/>
        <dbReference type="EC" id="2.5.1.75"/>
    </reaction>
</comment>
<dbReference type="SUPFAM" id="SSF52540">
    <property type="entry name" value="P-loop containing nucleoside triphosphate hydrolases"/>
    <property type="match status" value="2"/>
</dbReference>
<dbReference type="InterPro" id="IPR018022">
    <property type="entry name" value="IPT"/>
</dbReference>
<dbReference type="GO" id="GO:0006400">
    <property type="term" value="P:tRNA modification"/>
    <property type="evidence" value="ECO:0007669"/>
    <property type="project" value="TreeGrafter"/>
</dbReference>
<keyword evidence="5 10" id="KW-0819">tRNA processing</keyword>
<feature type="binding site" evidence="10">
    <location>
        <begin position="12"/>
        <end position="17"/>
    </location>
    <ligand>
        <name>substrate</name>
    </ligand>
</feature>
<dbReference type="RefSeq" id="WP_350345047.1">
    <property type="nucleotide sequence ID" value="NZ_CP158367.1"/>
</dbReference>
<gene>
    <name evidence="10 14" type="primary">miaA</name>
    <name evidence="14" type="ORF">PRVXT_001500</name>
</gene>
<keyword evidence="7 10" id="KW-0067">ATP-binding</keyword>
<dbReference type="Pfam" id="PF01715">
    <property type="entry name" value="IPPT"/>
    <property type="match status" value="1"/>
</dbReference>
<evidence type="ECO:0000256" key="8">
    <source>
        <dbReference type="ARBA" id="ARBA00022842"/>
    </source>
</evidence>
<feature type="binding site" evidence="10">
    <location>
        <begin position="10"/>
        <end position="17"/>
    </location>
    <ligand>
        <name>ATP</name>
        <dbReference type="ChEBI" id="CHEBI:30616"/>
    </ligand>
</feature>
<evidence type="ECO:0000256" key="12">
    <source>
        <dbReference type="RuleBase" id="RU003784"/>
    </source>
</evidence>
<dbReference type="InterPro" id="IPR027417">
    <property type="entry name" value="P-loop_NTPase"/>
</dbReference>
<comment type="similarity">
    <text evidence="3 10 13">Belongs to the IPP transferase family.</text>
</comment>
<dbReference type="GO" id="GO:0005524">
    <property type="term" value="F:ATP binding"/>
    <property type="evidence" value="ECO:0007669"/>
    <property type="project" value="UniProtKB-UniRule"/>
</dbReference>
<evidence type="ECO:0000256" key="13">
    <source>
        <dbReference type="RuleBase" id="RU003785"/>
    </source>
</evidence>
<keyword evidence="6 10" id="KW-0547">Nucleotide-binding</keyword>
<reference evidence="14" key="1">
    <citation type="journal article" date="2013" name="Extremophiles">
        <title>Proteinivorax tanatarense gen. nov., sp. nov., an anaerobic, haloalkaliphilic, proteolytic bacterium isolated from a decaying algal bloom, and proposal of Proteinivoraceae fam. nov.</title>
        <authorList>
            <person name="Kevbrin V."/>
            <person name="Boltyanskaya Y."/>
            <person name="Zhilina T."/>
            <person name="Kolganova T."/>
            <person name="Lavrentjeva E."/>
            <person name="Kuznetsov B."/>
        </authorList>
    </citation>
    <scope>NUCLEOTIDE SEQUENCE</scope>
    <source>
        <strain evidence="14">Z-910T</strain>
    </source>
</reference>
<keyword evidence="8 10" id="KW-0460">Magnesium</keyword>
<comment type="function">
    <text evidence="2 10 12">Catalyzes the transfer of a dimethylallyl group onto the adenine at position 37 in tRNAs that read codons beginning with uridine, leading to the formation of N6-(dimethylallyl)adenosine (i(6)A).</text>
</comment>
<sequence>MEENYSVILGPTASGKSSLAMDLAKEIDGEIISADSAQVYKYMDIGTAKPTSKEQSQIPHHIIDVIAPNEIFSVYDFQNLSQKVITEIKKRGNYPIVVGGTGLFVRALTEDFSLVEVPEDKEIRFKYQDIGQKKGNYYLHSLLKDKDEYAYKKLHPNDWRRVIRALEVYELTGKSIYQLQQKDEDIENKQINFYGLWMNRQRLYSRINARVDQMINDGLVEEVKTLLKLGFSKESNALKAIGYRQVIMYLDNQVDYNEMVRLIKRDTRRYAKRQLTWFRKMNNITWFDLDQRSITEVKTEILKQLQEKS</sequence>
<evidence type="ECO:0000313" key="14">
    <source>
        <dbReference type="EMBL" id="XBX76313.1"/>
    </source>
</evidence>
<comment type="cofactor">
    <cofactor evidence="1 10">
        <name>Mg(2+)</name>
        <dbReference type="ChEBI" id="CHEBI:18420"/>
    </cofactor>
</comment>
<evidence type="ECO:0000256" key="10">
    <source>
        <dbReference type="HAMAP-Rule" id="MF_00185"/>
    </source>
</evidence>
<organism evidence="14">
    <name type="scientific">Proteinivorax tanatarense</name>
    <dbReference type="NCBI Taxonomy" id="1260629"/>
    <lineage>
        <taxon>Bacteria</taxon>
        <taxon>Bacillati</taxon>
        <taxon>Bacillota</taxon>
        <taxon>Clostridia</taxon>
        <taxon>Eubacteriales</taxon>
        <taxon>Proteinivoracaceae</taxon>
        <taxon>Proteinivorax</taxon>
    </lineage>
</organism>
<evidence type="ECO:0000256" key="3">
    <source>
        <dbReference type="ARBA" id="ARBA00005842"/>
    </source>
</evidence>
<evidence type="ECO:0000256" key="2">
    <source>
        <dbReference type="ARBA" id="ARBA00003213"/>
    </source>
</evidence>
<evidence type="ECO:0000256" key="4">
    <source>
        <dbReference type="ARBA" id="ARBA00022679"/>
    </source>
</evidence>
<dbReference type="Gene3D" id="1.10.287.890">
    <property type="entry name" value="Crystal structure of tRNA isopentenylpyrophosphate transferase (bh2366) domain"/>
    <property type="match status" value="1"/>
</dbReference>
<reference evidence="14" key="2">
    <citation type="submission" date="2024-06" db="EMBL/GenBank/DDBJ databases">
        <authorList>
            <person name="Petrova K.O."/>
            <person name="Toshchakov S.V."/>
            <person name="Boltjanskaja Y.V."/>
            <person name="Kevbrin V."/>
        </authorList>
    </citation>
    <scope>NUCLEOTIDE SEQUENCE</scope>
    <source>
        <strain evidence="14">Z-910T</strain>
    </source>
</reference>
<dbReference type="PANTHER" id="PTHR11088:SF60">
    <property type="entry name" value="TRNA DIMETHYLALLYLTRANSFERASE"/>
    <property type="match status" value="1"/>
</dbReference>
<evidence type="ECO:0000256" key="11">
    <source>
        <dbReference type="RuleBase" id="RU003783"/>
    </source>
</evidence>
<evidence type="ECO:0000256" key="6">
    <source>
        <dbReference type="ARBA" id="ARBA00022741"/>
    </source>
</evidence>
<feature type="region of interest" description="Interaction with substrate tRNA" evidence="10">
    <location>
        <begin position="35"/>
        <end position="38"/>
    </location>
</feature>
<dbReference type="NCBIfam" id="TIGR00174">
    <property type="entry name" value="miaA"/>
    <property type="match status" value="1"/>
</dbReference>
<proteinExistence type="inferred from homology"/>
<accession>A0AAU7VQF5</accession>
<dbReference type="EC" id="2.5.1.75" evidence="10"/>
<dbReference type="AlphaFoldDB" id="A0AAU7VQF5"/>
<dbReference type="EMBL" id="CP158367">
    <property type="protein sequence ID" value="XBX76313.1"/>
    <property type="molecule type" value="Genomic_DNA"/>
</dbReference>
<dbReference type="HAMAP" id="MF_00185">
    <property type="entry name" value="IPP_trans"/>
    <property type="match status" value="1"/>
</dbReference>
<comment type="subunit">
    <text evidence="10">Monomer.</text>
</comment>
<dbReference type="PANTHER" id="PTHR11088">
    <property type="entry name" value="TRNA DIMETHYLALLYLTRANSFERASE"/>
    <property type="match status" value="1"/>
</dbReference>
<dbReference type="InterPro" id="IPR039657">
    <property type="entry name" value="Dimethylallyltransferase"/>
</dbReference>
<feature type="site" description="Interaction with substrate tRNA" evidence="10">
    <location>
        <position position="124"/>
    </location>
</feature>
<name>A0AAU7VQF5_9FIRM</name>
<evidence type="ECO:0000256" key="9">
    <source>
        <dbReference type="ARBA" id="ARBA00049563"/>
    </source>
</evidence>